<protein>
    <submittedName>
        <fullName evidence="16">TonB-dependent receptor</fullName>
    </submittedName>
</protein>
<gene>
    <name evidence="16" type="ORF">FPZ54_18485</name>
</gene>
<sequence>MNIHYSAALLAATCLATPVFAADGEQDPVIIVTAKANPEDPPVVAQARERLARTPGSVSVVAAEAYEDRFAVGTPDILRDVPGVLAQKRYGEEGRLSIRGSGLDQSFHQRGVLLAQDGVPFADADGFSDFQKIDPLGARFVEVYKGGNALRFGGAQLGGAINFVTPNGKTAQSPFLVRVDGGTDETIRGVAQVAGKSGAFDFYAGVNAFHTDGYRVQGYQDQVRGTLNLGWSFGEDNEVRAILYAADIYQGVPGTVTLDQALTDPRAPGATAVSQNQRRNLGTFRGTLQTRLRLTDSLTFEGGVYATQTDLYHPVGIFILQDTGTQGAFGRFDWRGELAGMKADLFFGAFYREGGTEQDLFVNAASAQGPRIGDARQIANALDLFAEGRVFVTEGLALVGGASWGHAGRDYLNRLNGRSESQDFEWLAPRVGLLYETGDAQVYANVTRSVEPPHFGALAQTNLLGSVFVPLDPQRAWTAEIGTRGRSGSVAWDVTAYRAWVKGELLSFQTSATIPSTIFNADKTVHQGIEASLDWWILDGPEGKLRLRQTYGWSDFRFDDDPDYRDNRLPIAPVHSYRASLRYEGRSGVFVEPNLDWRPQSTWADYRNTMRVPGYALLGVGAGFELGGVTLFVDARNLTDKHYVSDQSAAITATAASAIFHPGEGRTVLGGVRARF</sequence>
<accession>A0A518RK41</accession>
<evidence type="ECO:0000256" key="6">
    <source>
        <dbReference type="ARBA" id="ARBA00023004"/>
    </source>
</evidence>
<feature type="domain" description="TonB-dependent receptor plug" evidence="15">
    <location>
        <begin position="52"/>
        <end position="160"/>
    </location>
</feature>
<feature type="chain" id="PRO_5022208212" evidence="13">
    <location>
        <begin position="22"/>
        <end position="676"/>
    </location>
</feature>
<dbReference type="KEGG" id="ssua:FPZ54_18485"/>
<dbReference type="Pfam" id="PF07715">
    <property type="entry name" value="Plug"/>
    <property type="match status" value="1"/>
</dbReference>
<evidence type="ECO:0000259" key="15">
    <source>
        <dbReference type="Pfam" id="PF07715"/>
    </source>
</evidence>
<comment type="subcellular location">
    <subcellularLocation>
        <location evidence="1 11">Cell outer membrane</location>
        <topology evidence="1 11">Multi-pass membrane protein</topology>
    </subcellularLocation>
</comment>
<organism evidence="16 17">
    <name type="scientific">Sphingomonas suaedae</name>
    <dbReference type="NCBI Taxonomy" id="2599297"/>
    <lineage>
        <taxon>Bacteria</taxon>
        <taxon>Pseudomonadati</taxon>
        <taxon>Pseudomonadota</taxon>
        <taxon>Alphaproteobacteria</taxon>
        <taxon>Sphingomonadales</taxon>
        <taxon>Sphingomonadaceae</taxon>
        <taxon>Sphingomonas</taxon>
    </lineage>
</organism>
<evidence type="ECO:0000256" key="1">
    <source>
        <dbReference type="ARBA" id="ARBA00004571"/>
    </source>
</evidence>
<dbReference type="Pfam" id="PF00593">
    <property type="entry name" value="TonB_dep_Rec_b-barrel"/>
    <property type="match status" value="1"/>
</dbReference>
<feature type="signal peptide" evidence="13">
    <location>
        <begin position="1"/>
        <end position="21"/>
    </location>
</feature>
<keyword evidence="16" id="KW-0675">Receptor</keyword>
<keyword evidence="6" id="KW-0408">Iron</keyword>
<comment type="similarity">
    <text evidence="11 12">Belongs to the TonB-dependent receptor family.</text>
</comment>
<name>A0A518RK41_9SPHN</name>
<evidence type="ECO:0000256" key="3">
    <source>
        <dbReference type="ARBA" id="ARBA00022452"/>
    </source>
</evidence>
<evidence type="ECO:0000256" key="12">
    <source>
        <dbReference type="RuleBase" id="RU003357"/>
    </source>
</evidence>
<evidence type="ECO:0000256" key="13">
    <source>
        <dbReference type="SAM" id="SignalP"/>
    </source>
</evidence>
<feature type="domain" description="TonB-dependent receptor-like beta-barrel" evidence="14">
    <location>
        <begin position="223"/>
        <end position="638"/>
    </location>
</feature>
<evidence type="ECO:0000256" key="4">
    <source>
        <dbReference type="ARBA" id="ARBA00022496"/>
    </source>
</evidence>
<keyword evidence="9 11" id="KW-0472">Membrane</keyword>
<dbReference type="InterPro" id="IPR000531">
    <property type="entry name" value="Beta-barrel_TonB"/>
</dbReference>
<dbReference type="PROSITE" id="PS52016">
    <property type="entry name" value="TONB_DEPENDENT_REC_3"/>
    <property type="match status" value="1"/>
</dbReference>
<evidence type="ECO:0000256" key="8">
    <source>
        <dbReference type="ARBA" id="ARBA00023077"/>
    </source>
</evidence>
<dbReference type="RefSeq" id="WP_145849274.1">
    <property type="nucleotide sequence ID" value="NZ_CP042239.1"/>
</dbReference>
<keyword evidence="13" id="KW-0732">Signal</keyword>
<dbReference type="PANTHER" id="PTHR32552:SF81">
    <property type="entry name" value="TONB-DEPENDENT OUTER MEMBRANE RECEPTOR"/>
    <property type="match status" value="1"/>
</dbReference>
<evidence type="ECO:0000256" key="2">
    <source>
        <dbReference type="ARBA" id="ARBA00022448"/>
    </source>
</evidence>
<dbReference type="InterPro" id="IPR012910">
    <property type="entry name" value="Plug_dom"/>
</dbReference>
<keyword evidence="4" id="KW-0410">Iron transport</keyword>
<dbReference type="Gene3D" id="2.40.170.20">
    <property type="entry name" value="TonB-dependent receptor, beta-barrel domain"/>
    <property type="match status" value="1"/>
</dbReference>
<keyword evidence="7" id="KW-0406">Ion transport</keyword>
<dbReference type="InterPro" id="IPR039426">
    <property type="entry name" value="TonB-dep_rcpt-like"/>
</dbReference>
<evidence type="ECO:0000256" key="11">
    <source>
        <dbReference type="PROSITE-ProRule" id="PRU01360"/>
    </source>
</evidence>
<dbReference type="Proteomes" id="UP000318055">
    <property type="component" value="Chromosome"/>
</dbReference>
<proteinExistence type="inferred from homology"/>
<keyword evidence="17" id="KW-1185">Reference proteome</keyword>
<dbReference type="PANTHER" id="PTHR32552">
    <property type="entry name" value="FERRICHROME IRON RECEPTOR-RELATED"/>
    <property type="match status" value="1"/>
</dbReference>
<dbReference type="AlphaFoldDB" id="A0A518RK41"/>
<dbReference type="GO" id="GO:0006826">
    <property type="term" value="P:iron ion transport"/>
    <property type="evidence" value="ECO:0007669"/>
    <property type="project" value="UniProtKB-KW"/>
</dbReference>
<evidence type="ECO:0000256" key="10">
    <source>
        <dbReference type="ARBA" id="ARBA00023237"/>
    </source>
</evidence>
<dbReference type="InterPro" id="IPR037066">
    <property type="entry name" value="Plug_dom_sf"/>
</dbReference>
<evidence type="ECO:0000313" key="16">
    <source>
        <dbReference type="EMBL" id="QDX27800.1"/>
    </source>
</evidence>
<evidence type="ECO:0000256" key="5">
    <source>
        <dbReference type="ARBA" id="ARBA00022692"/>
    </source>
</evidence>
<evidence type="ECO:0000256" key="9">
    <source>
        <dbReference type="ARBA" id="ARBA00023136"/>
    </source>
</evidence>
<dbReference type="GO" id="GO:0009279">
    <property type="term" value="C:cell outer membrane"/>
    <property type="evidence" value="ECO:0007669"/>
    <property type="project" value="UniProtKB-SubCell"/>
</dbReference>
<evidence type="ECO:0000256" key="7">
    <source>
        <dbReference type="ARBA" id="ARBA00023065"/>
    </source>
</evidence>
<keyword evidence="5 11" id="KW-0812">Transmembrane</keyword>
<keyword evidence="10 11" id="KW-0998">Cell outer membrane</keyword>
<keyword evidence="2 11" id="KW-0813">Transport</keyword>
<dbReference type="OrthoDB" id="9760620at2"/>
<keyword evidence="8 12" id="KW-0798">TonB box</keyword>
<keyword evidence="3 11" id="KW-1134">Transmembrane beta strand</keyword>
<dbReference type="EMBL" id="CP042239">
    <property type="protein sequence ID" value="QDX27800.1"/>
    <property type="molecule type" value="Genomic_DNA"/>
</dbReference>
<evidence type="ECO:0000259" key="14">
    <source>
        <dbReference type="Pfam" id="PF00593"/>
    </source>
</evidence>
<evidence type="ECO:0000313" key="17">
    <source>
        <dbReference type="Proteomes" id="UP000318055"/>
    </source>
</evidence>
<dbReference type="SUPFAM" id="SSF56935">
    <property type="entry name" value="Porins"/>
    <property type="match status" value="1"/>
</dbReference>
<reference evidence="16 17" key="1">
    <citation type="submission" date="2019-07" db="EMBL/GenBank/DDBJ databases">
        <title>Sphingomonas alkalisoli sp. nov., isolated from rhizosphere soil of Suaedae salsa.</title>
        <authorList>
            <person name="Zhang H."/>
            <person name="Xu L."/>
            <person name="Zhang J.-X."/>
            <person name="Sun J.-Q."/>
        </authorList>
    </citation>
    <scope>NUCLEOTIDE SEQUENCE [LARGE SCALE GENOMIC DNA]</scope>
    <source>
        <strain evidence="16 17">XS-10</strain>
    </source>
</reference>
<dbReference type="InterPro" id="IPR036942">
    <property type="entry name" value="Beta-barrel_TonB_sf"/>
</dbReference>
<dbReference type="Gene3D" id="2.170.130.10">
    <property type="entry name" value="TonB-dependent receptor, plug domain"/>
    <property type="match status" value="1"/>
</dbReference>